<dbReference type="InterPro" id="IPR050749">
    <property type="entry name" value="Glycosyl_Hydrolase_47"/>
</dbReference>
<comment type="caution">
    <text evidence="12">The sequence shown here is derived from an EMBL/GenBank/DDBJ whole genome shotgun (WGS) entry which is preliminary data.</text>
</comment>
<name>A0AAD6WTC4_9AGAR</name>
<evidence type="ECO:0000256" key="7">
    <source>
        <dbReference type="ARBA" id="ARBA00023157"/>
    </source>
</evidence>
<comment type="pathway">
    <text evidence="2">Protein modification; protein glycosylation.</text>
</comment>
<evidence type="ECO:0000256" key="9">
    <source>
        <dbReference type="ARBA" id="ARBA00023295"/>
    </source>
</evidence>
<keyword evidence="6 12" id="KW-0378">Hydrolase</keyword>
<evidence type="ECO:0000256" key="1">
    <source>
        <dbReference type="ARBA" id="ARBA00001913"/>
    </source>
</evidence>
<evidence type="ECO:0000256" key="2">
    <source>
        <dbReference type="ARBA" id="ARBA00004922"/>
    </source>
</evidence>
<dbReference type="GO" id="GO:0016020">
    <property type="term" value="C:membrane"/>
    <property type="evidence" value="ECO:0007669"/>
    <property type="project" value="InterPro"/>
</dbReference>
<keyword evidence="8" id="KW-0325">Glycoprotein</keyword>
<dbReference type="GO" id="GO:0004571">
    <property type="term" value="F:mannosyl-oligosaccharide 1,2-alpha-mannosidase activity"/>
    <property type="evidence" value="ECO:0007669"/>
    <property type="project" value="UniProtKB-EC"/>
</dbReference>
<dbReference type="InterPro" id="IPR036026">
    <property type="entry name" value="Seven-hairpin_glycosidases"/>
</dbReference>
<accession>A0AAD6WTC4</accession>
<comment type="catalytic activity">
    <reaction evidence="10">
        <text>N(4)-(alpha-D-Man-(1-&gt;2)-alpha-D-Man-(1-&gt;2)-alpha-D-Man-(1-&gt;3)-[alpha-D-Man-(1-&gt;3)-[alpha-D-Man-(1-&gt;2)-alpha-D-Man-(1-&gt;6)]-alpha-D-Man-(1-&gt;6)]-beta-D-Man-(1-&gt;4)-beta-D-GlcNAc-(1-&gt;4)-beta-D-GlcNAc)-L-asparaginyl-[protein] (N-glucan mannose isomer 8A1,2,3B1,3) + 3 H2O = N(4)-(alpha-D-Man-(1-&gt;3)-[alpha-D-Man-(1-&gt;3)-[alpha-D-Man-(1-&gt;6)]-alpha-D-Man-(1-&gt;6)]-beta-D-Man-(1-&gt;4)-beta-D-GlcNAc-(1-&gt;4)-beta-D-GlcNAc)-L-asparaginyl-[protein] (N-glucan mannose isomer 5A1,2) + 3 beta-D-mannose</text>
        <dbReference type="Rhea" id="RHEA:56028"/>
        <dbReference type="Rhea" id="RHEA-COMP:14358"/>
        <dbReference type="Rhea" id="RHEA-COMP:14367"/>
        <dbReference type="ChEBI" id="CHEBI:15377"/>
        <dbReference type="ChEBI" id="CHEBI:28563"/>
        <dbReference type="ChEBI" id="CHEBI:59087"/>
        <dbReference type="ChEBI" id="CHEBI:60628"/>
        <dbReference type="EC" id="3.2.1.113"/>
    </reaction>
</comment>
<evidence type="ECO:0000256" key="5">
    <source>
        <dbReference type="ARBA" id="ARBA00022729"/>
    </source>
</evidence>
<evidence type="ECO:0000313" key="12">
    <source>
        <dbReference type="EMBL" id="KAJ7022761.1"/>
    </source>
</evidence>
<protein>
    <recommendedName>
        <fullName evidence="4">mannosyl-oligosaccharide 1,2-alpha-mannosidase</fullName>
        <ecNumber evidence="4">3.2.1.113</ecNumber>
    </recommendedName>
</protein>
<dbReference type="EC" id="3.2.1.113" evidence="4"/>
<dbReference type="InterPro" id="IPR012341">
    <property type="entry name" value="6hp_glycosidase-like_sf"/>
</dbReference>
<dbReference type="PANTHER" id="PTHR11742:SF101">
    <property type="entry name" value="MANNOSYL-OLIGOSACCHARIDE ALPHA-1,2-MANNOSIDASE 1B"/>
    <property type="match status" value="1"/>
</dbReference>
<dbReference type="GO" id="GO:0005783">
    <property type="term" value="C:endoplasmic reticulum"/>
    <property type="evidence" value="ECO:0007669"/>
    <property type="project" value="TreeGrafter"/>
</dbReference>
<feature type="non-terminal residue" evidence="12">
    <location>
        <position position="189"/>
    </location>
</feature>
<evidence type="ECO:0000256" key="4">
    <source>
        <dbReference type="ARBA" id="ARBA00012238"/>
    </source>
</evidence>
<organism evidence="12 13">
    <name type="scientific">Mycena alexandri</name>
    <dbReference type="NCBI Taxonomy" id="1745969"/>
    <lineage>
        <taxon>Eukaryota</taxon>
        <taxon>Fungi</taxon>
        <taxon>Dikarya</taxon>
        <taxon>Basidiomycota</taxon>
        <taxon>Agaricomycotina</taxon>
        <taxon>Agaricomycetes</taxon>
        <taxon>Agaricomycetidae</taxon>
        <taxon>Agaricales</taxon>
        <taxon>Marasmiineae</taxon>
        <taxon>Mycenaceae</taxon>
        <taxon>Mycena</taxon>
    </lineage>
</organism>
<dbReference type="PANTHER" id="PTHR11742">
    <property type="entry name" value="MANNOSYL-OLIGOSACCHARIDE ALPHA-1,2-MANNOSIDASE-RELATED"/>
    <property type="match status" value="1"/>
</dbReference>
<evidence type="ECO:0000256" key="3">
    <source>
        <dbReference type="ARBA" id="ARBA00007658"/>
    </source>
</evidence>
<dbReference type="GO" id="GO:0036503">
    <property type="term" value="P:ERAD pathway"/>
    <property type="evidence" value="ECO:0007669"/>
    <property type="project" value="UniProtKB-ARBA"/>
</dbReference>
<comment type="cofactor">
    <cofactor evidence="1">
        <name>Ca(2+)</name>
        <dbReference type="ChEBI" id="CHEBI:29108"/>
    </cofactor>
</comment>
<proteinExistence type="inferred from homology"/>
<reference evidence="12" key="1">
    <citation type="submission" date="2023-03" db="EMBL/GenBank/DDBJ databases">
        <title>Massive genome expansion in bonnet fungi (Mycena s.s.) driven by repeated elements and novel gene families across ecological guilds.</title>
        <authorList>
            <consortium name="Lawrence Berkeley National Laboratory"/>
            <person name="Harder C.B."/>
            <person name="Miyauchi S."/>
            <person name="Viragh M."/>
            <person name="Kuo A."/>
            <person name="Thoen E."/>
            <person name="Andreopoulos B."/>
            <person name="Lu D."/>
            <person name="Skrede I."/>
            <person name="Drula E."/>
            <person name="Henrissat B."/>
            <person name="Morin E."/>
            <person name="Kohler A."/>
            <person name="Barry K."/>
            <person name="LaButti K."/>
            <person name="Morin E."/>
            <person name="Salamov A."/>
            <person name="Lipzen A."/>
            <person name="Mereny Z."/>
            <person name="Hegedus B."/>
            <person name="Baldrian P."/>
            <person name="Stursova M."/>
            <person name="Weitz H."/>
            <person name="Taylor A."/>
            <person name="Grigoriev I.V."/>
            <person name="Nagy L.G."/>
            <person name="Martin F."/>
            <person name="Kauserud H."/>
        </authorList>
    </citation>
    <scope>NUCLEOTIDE SEQUENCE</scope>
    <source>
        <strain evidence="12">CBHHK200</strain>
    </source>
</reference>
<dbReference type="GO" id="GO:0005509">
    <property type="term" value="F:calcium ion binding"/>
    <property type="evidence" value="ECO:0007669"/>
    <property type="project" value="InterPro"/>
</dbReference>
<dbReference type="Gene3D" id="1.50.10.10">
    <property type="match status" value="1"/>
</dbReference>
<keyword evidence="13" id="KW-1185">Reference proteome</keyword>
<dbReference type="InterPro" id="IPR001382">
    <property type="entry name" value="Glyco_hydro_47"/>
</dbReference>
<dbReference type="SUPFAM" id="SSF48225">
    <property type="entry name" value="Seven-hairpin glycosidases"/>
    <property type="match status" value="1"/>
</dbReference>
<keyword evidence="9" id="KW-0326">Glycosidase</keyword>
<comment type="catalytic activity">
    <reaction evidence="11">
        <text>N(4)-(alpha-D-Man-(1-&gt;2)-alpha-D-Man-(1-&gt;2)-alpha-D-Man-(1-&gt;3)-[alpha-D-Man-(1-&gt;2)-alpha-D-Man-(1-&gt;3)-[alpha-D-Man-(1-&gt;2)-alpha-D-Man-(1-&gt;6)]-alpha-D-Man-(1-&gt;6)]-beta-D-Man-(1-&gt;4)-beta-D-GlcNAc-(1-&gt;4)-beta-D-GlcNAc)-L-asparaginyl-[protein] (N-glucan mannose isomer 9A1,2,3B1,2,3) + 4 H2O = N(4)-(alpha-D-Man-(1-&gt;3)-[alpha-D-Man-(1-&gt;3)-[alpha-D-Man-(1-&gt;6)]-alpha-D-Man-(1-&gt;6)]-beta-D-Man-(1-&gt;4)-beta-D-GlcNAc-(1-&gt;4)-beta-D-GlcNAc)-L-asparaginyl-[protein] (N-glucan mannose isomer 5A1,2) + 4 beta-D-mannose</text>
        <dbReference type="Rhea" id="RHEA:56008"/>
        <dbReference type="Rhea" id="RHEA-COMP:14356"/>
        <dbReference type="Rhea" id="RHEA-COMP:14367"/>
        <dbReference type="ChEBI" id="CHEBI:15377"/>
        <dbReference type="ChEBI" id="CHEBI:28563"/>
        <dbReference type="ChEBI" id="CHEBI:59087"/>
        <dbReference type="ChEBI" id="CHEBI:139493"/>
        <dbReference type="EC" id="3.2.1.113"/>
    </reaction>
</comment>
<dbReference type="EMBL" id="JARJCM010000204">
    <property type="protein sequence ID" value="KAJ7022761.1"/>
    <property type="molecule type" value="Genomic_DNA"/>
</dbReference>
<evidence type="ECO:0000256" key="8">
    <source>
        <dbReference type="ARBA" id="ARBA00023180"/>
    </source>
</evidence>
<evidence type="ECO:0000313" key="13">
    <source>
        <dbReference type="Proteomes" id="UP001218188"/>
    </source>
</evidence>
<comment type="similarity">
    <text evidence="3">Belongs to the glycosyl hydrolase 47 family.</text>
</comment>
<dbReference type="GO" id="GO:0005975">
    <property type="term" value="P:carbohydrate metabolic process"/>
    <property type="evidence" value="ECO:0007669"/>
    <property type="project" value="InterPro"/>
</dbReference>
<evidence type="ECO:0000256" key="11">
    <source>
        <dbReference type="ARBA" id="ARBA00048605"/>
    </source>
</evidence>
<dbReference type="AlphaFoldDB" id="A0AAD6WTC4"/>
<evidence type="ECO:0000256" key="6">
    <source>
        <dbReference type="ARBA" id="ARBA00022801"/>
    </source>
</evidence>
<evidence type="ECO:0000256" key="10">
    <source>
        <dbReference type="ARBA" id="ARBA00047669"/>
    </source>
</evidence>
<keyword evidence="7" id="KW-1015">Disulfide bond</keyword>
<dbReference type="Pfam" id="PF01532">
    <property type="entry name" value="Glyco_hydro_47"/>
    <property type="match status" value="1"/>
</dbReference>
<dbReference type="Proteomes" id="UP001218188">
    <property type="component" value="Unassembled WGS sequence"/>
</dbReference>
<sequence>TGIDPEDFASISLDGNFTGQPITADDIAFYKKHGFYITTSDYVQRPEVLESNFFAWRVIGDTKYLDRAEAAIAPFSKFLPPPTGVAFACLNDVNNINGGFIDDTESFWYLTFDDPEHISLDNCMFNKYCVSLELFSFFPDVFNTECHPSKPRQPGPRFVRRFRDVDNLRKFIAQTMTGPLPAISPTYLV</sequence>
<keyword evidence="5" id="KW-0732">Signal</keyword>
<gene>
    <name evidence="12" type="ORF">C8F04DRAFT_971112</name>
</gene>